<proteinExistence type="predicted"/>
<evidence type="ECO:0000313" key="1">
    <source>
        <dbReference type="EMBL" id="QHU00401.1"/>
    </source>
</evidence>
<organism evidence="1">
    <name type="scientific">viral metagenome</name>
    <dbReference type="NCBI Taxonomy" id="1070528"/>
    <lineage>
        <taxon>unclassified sequences</taxon>
        <taxon>metagenomes</taxon>
        <taxon>organismal metagenomes</taxon>
    </lineage>
</organism>
<reference evidence="1" key="1">
    <citation type="journal article" date="2020" name="Nature">
        <title>Giant virus diversity and host interactions through global metagenomics.</title>
        <authorList>
            <person name="Schulz F."/>
            <person name="Roux S."/>
            <person name="Paez-Espino D."/>
            <person name="Jungbluth S."/>
            <person name="Walsh D.A."/>
            <person name="Denef V.J."/>
            <person name="McMahon K.D."/>
            <person name="Konstantinidis K.T."/>
            <person name="Eloe-Fadrosh E.A."/>
            <person name="Kyrpides N.C."/>
            <person name="Woyke T."/>
        </authorList>
    </citation>
    <scope>NUCLEOTIDE SEQUENCE</scope>
    <source>
        <strain evidence="1">GVMAG-M-3300025860-20</strain>
    </source>
</reference>
<dbReference type="EMBL" id="MN740327">
    <property type="protein sequence ID" value="QHU00401.1"/>
    <property type="molecule type" value="Genomic_DNA"/>
</dbReference>
<dbReference type="AlphaFoldDB" id="A0A6C0J6J9"/>
<accession>A0A6C0J6J9</accession>
<name>A0A6C0J6J9_9ZZZZ</name>
<sequence length="221" mass="26210">MNAQETHDIYKLAKFIYSSKLNNKYIQPSLKLAENIIDNSIDSDIWLSFYKHYFSKTKKHQPIILTKYYEKEQVYTITSGKHNKTKVLEIAFRNNYQLYVPLNEQNDMLPDPSQNSSIEYIGENLYPLSVSQFPIKYEYNHTRQSLVWSKSFKGYKIELEALITGLSSYDDINKKLLKLSIEDLIKHEMVFSYSFRIYFNKMAIRDDIHEQIEVCLTLLKT</sequence>
<protein>
    <submittedName>
        <fullName evidence="1">Uncharacterized protein</fullName>
    </submittedName>
</protein>